<reference evidence="1 2" key="1">
    <citation type="submission" date="2006-07" db="EMBL/GenBank/DDBJ databases">
        <title>Annotation of the draft genome assembly of Chlorobium ferroxidans DSM 13031.</title>
        <authorList>
            <consortium name="US DOE Joint Genome Institute (JGI-ORNL)"/>
            <person name="Larimer F."/>
            <person name="Land M."/>
            <person name="Hauser L."/>
        </authorList>
    </citation>
    <scope>NUCLEOTIDE SEQUENCE [LARGE SCALE GENOMIC DNA]</scope>
    <source>
        <strain evidence="1 2">DSM 13031</strain>
    </source>
</reference>
<name>Q0YPP7_9CHLB</name>
<dbReference type="Gene3D" id="3.90.1150.10">
    <property type="entry name" value="Aspartate Aminotransferase, domain 1"/>
    <property type="match status" value="1"/>
</dbReference>
<dbReference type="InterPro" id="IPR015424">
    <property type="entry name" value="PyrdxlP-dep_Trfase"/>
</dbReference>
<evidence type="ECO:0000313" key="1">
    <source>
        <dbReference type="EMBL" id="EAT58268.1"/>
    </source>
</evidence>
<accession>Q0YPP7</accession>
<dbReference type="GO" id="GO:0008483">
    <property type="term" value="F:transaminase activity"/>
    <property type="evidence" value="ECO:0007669"/>
    <property type="project" value="UniProtKB-KW"/>
</dbReference>
<comment type="caution">
    <text evidence="1">The sequence shown here is derived from an EMBL/GenBank/DDBJ whole genome shotgun (WGS) entry which is preliminary data.</text>
</comment>
<keyword evidence="1" id="KW-0808">Transferase</keyword>
<sequence>MLADVSRIPGKSAKERAMHILRKSGVASVPASAFYHDGRGESMVRFCFAKEDAVLEEAGHRLQILA</sequence>
<reference evidence="1 2" key="2">
    <citation type="submission" date="2006-07" db="EMBL/GenBank/DDBJ databases">
        <title>Sequencing of the draft genome and assembly of Chlorobium ferroxidans DSM 13031.</title>
        <authorList>
            <consortium name="US DOE Joint Genome Institute (JGI-PGF)"/>
            <person name="Copeland A."/>
            <person name="Lucas S."/>
            <person name="Lapidus A."/>
            <person name="Barry K."/>
            <person name="Glavina del Rio T."/>
            <person name="Dalin E."/>
            <person name="Tice H."/>
            <person name="Bruce D."/>
            <person name="Pitluck S."/>
            <person name="Richardson P."/>
        </authorList>
    </citation>
    <scope>NUCLEOTIDE SEQUENCE [LARGE SCALE GENOMIC DNA]</scope>
    <source>
        <strain evidence="1 2">DSM 13031</strain>
    </source>
</reference>
<dbReference type="AlphaFoldDB" id="Q0YPP7"/>
<keyword evidence="2" id="KW-1185">Reference proteome</keyword>
<dbReference type="InterPro" id="IPR015422">
    <property type="entry name" value="PyrdxlP-dep_Trfase_small"/>
</dbReference>
<proteinExistence type="predicted"/>
<dbReference type="SUPFAM" id="SSF53383">
    <property type="entry name" value="PLP-dependent transferases"/>
    <property type="match status" value="1"/>
</dbReference>
<keyword evidence="1" id="KW-0032">Aminotransferase</keyword>
<dbReference type="EMBL" id="AASE01000025">
    <property type="protein sequence ID" value="EAT58268.1"/>
    <property type="molecule type" value="Genomic_DNA"/>
</dbReference>
<protein>
    <submittedName>
        <fullName evidence="1">Aspartate aminotransferase</fullName>
    </submittedName>
</protein>
<gene>
    <name evidence="1" type="ORF">CferDRAFT_0254</name>
</gene>
<organism evidence="1 2">
    <name type="scientific">Chlorobium ferrooxidans DSM 13031</name>
    <dbReference type="NCBI Taxonomy" id="377431"/>
    <lineage>
        <taxon>Bacteria</taxon>
        <taxon>Pseudomonadati</taxon>
        <taxon>Chlorobiota</taxon>
        <taxon>Chlorobiia</taxon>
        <taxon>Chlorobiales</taxon>
        <taxon>Chlorobiaceae</taxon>
        <taxon>Chlorobium/Pelodictyon group</taxon>
        <taxon>Chlorobium</taxon>
    </lineage>
</organism>
<evidence type="ECO:0000313" key="2">
    <source>
        <dbReference type="Proteomes" id="UP000004162"/>
    </source>
</evidence>
<dbReference type="Proteomes" id="UP000004162">
    <property type="component" value="Unassembled WGS sequence"/>
</dbReference>